<feature type="domain" description="ABC transmembrane type-1" evidence="12">
    <location>
        <begin position="58"/>
        <end position="337"/>
    </location>
</feature>
<comment type="subcellular location">
    <subcellularLocation>
        <location evidence="1">Cell membrane</location>
        <topology evidence="1">Multi-pass membrane protein</topology>
    </subcellularLocation>
</comment>
<evidence type="ECO:0000256" key="10">
    <source>
        <dbReference type="SAM" id="Phobius"/>
    </source>
</evidence>
<dbReference type="FunFam" id="1.20.1560.10:FF:000011">
    <property type="entry name" value="Multidrug ABC transporter ATP-binding protein"/>
    <property type="match status" value="1"/>
</dbReference>
<evidence type="ECO:0000256" key="7">
    <source>
        <dbReference type="ARBA" id="ARBA00022989"/>
    </source>
</evidence>
<evidence type="ECO:0000256" key="4">
    <source>
        <dbReference type="ARBA" id="ARBA00022692"/>
    </source>
</evidence>
<dbReference type="Pfam" id="PF00664">
    <property type="entry name" value="ABC_membrane"/>
    <property type="match status" value="1"/>
</dbReference>
<evidence type="ECO:0000256" key="1">
    <source>
        <dbReference type="ARBA" id="ARBA00004651"/>
    </source>
</evidence>
<feature type="transmembrane region" description="Helical" evidence="10">
    <location>
        <begin position="170"/>
        <end position="190"/>
    </location>
</feature>
<feature type="transmembrane region" description="Helical" evidence="10">
    <location>
        <begin position="196"/>
        <end position="213"/>
    </location>
</feature>
<feature type="transmembrane region" description="Helical" evidence="10">
    <location>
        <begin position="311"/>
        <end position="332"/>
    </location>
</feature>
<keyword evidence="7 10" id="KW-1133">Transmembrane helix</keyword>
<keyword evidence="4 10" id="KW-0812">Transmembrane</keyword>
<feature type="compositionally biased region" description="Low complexity" evidence="9">
    <location>
        <begin position="9"/>
        <end position="29"/>
    </location>
</feature>
<dbReference type="CDD" id="cd18551">
    <property type="entry name" value="ABC_6TM_LmrA_like"/>
    <property type="match status" value="1"/>
</dbReference>
<dbReference type="PANTHER" id="PTHR43394">
    <property type="entry name" value="ATP-DEPENDENT PERMEASE MDL1, MITOCHONDRIAL"/>
    <property type="match status" value="1"/>
</dbReference>
<dbReference type="RefSeq" id="WP_162358058.1">
    <property type="nucleotide sequence ID" value="NZ_CP048209.1"/>
</dbReference>
<dbReference type="InterPro" id="IPR039421">
    <property type="entry name" value="Type_1_exporter"/>
</dbReference>
<dbReference type="InterPro" id="IPR003593">
    <property type="entry name" value="AAA+_ATPase"/>
</dbReference>
<feature type="domain" description="ABC transporter" evidence="11">
    <location>
        <begin position="369"/>
        <end position="604"/>
    </location>
</feature>
<keyword evidence="3" id="KW-1003">Cell membrane</keyword>
<keyword evidence="14" id="KW-1185">Reference proteome</keyword>
<dbReference type="PROSITE" id="PS50893">
    <property type="entry name" value="ABC_TRANSPORTER_2"/>
    <property type="match status" value="1"/>
</dbReference>
<organism evidence="13 14">
    <name type="scientific">Paenibacillus lycopersici</name>
    <dbReference type="NCBI Taxonomy" id="2704462"/>
    <lineage>
        <taxon>Bacteria</taxon>
        <taxon>Bacillati</taxon>
        <taxon>Bacillota</taxon>
        <taxon>Bacilli</taxon>
        <taxon>Bacillales</taxon>
        <taxon>Paenibacillaceae</taxon>
        <taxon>Paenibacillus</taxon>
    </lineage>
</organism>
<evidence type="ECO:0000256" key="5">
    <source>
        <dbReference type="ARBA" id="ARBA00022741"/>
    </source>
</evidence>
<reference evidence="13 14" key="1">
    <citation type="submission" date="2020-01" db="EMBL/GenBank/DDBJ databases">
        <title>Paenibacillus sp. nov., isolated from tomato rhizosphere.</title>
        <authorList>
            <person name="Weon H.-Y."/>
            <person name="Lee S.A."/>
        </authorList>
    </citation>
    <scope>NUCLEOTIDE SEQUENCE [LARGE SCALE GENOMIC DNA]</scope>
    <source>
        <strain evidence="13 14">12200R-189</strain>
    </source>
</reference>
<accession>A0A6C0G2Y8</accession>
<dbReference type="SUPFAM" id="SSF52540">
    <property type="entry name" value="P-loop containing nucleoside triphosphate hydrolases"/>
    <property type="match status" value="1"/>
</dbReference>
<dbReference type="GO" id="GO:0016887">
    <property type="term" value="F:ATP hydrolysis activity"/>
    <property type="evidence" value="ECO:0007669"/>
    <property type="project" value="InterPro"/>
</dbReference>
<dbReference type="InterPro" id="IPR017871">
    <property type="entry name" value="ABC_transporter-like_CS"/>
</dbReference>
<evidence type="ECO:0000313" key="14">
    <source>
        <dbReference type="Proteomes" id="UP000476064"/>
    </source>
</evidence>
<evidence type="ECO:0000256" key="6">
    <source>
        <dbReference type="ARBA" id="ARBA00022840"/>
    </source>
</evidence>
<keyword evidence="5" id="KW-0547">Nucleotide-binding</keyword>
<dbReference type="SUPFAM" id="SSF90123">
    <property type="entry name" value="ABC transporter transmembrane region"/>
    <property type="match status" value="1"/>
</dbReference>
<evidence type="ECO:0000259" key="11">
    <source>
        <dbReference type="PROSITE" id="PS50893"/>
    </source>
</evidence>
<feature type="transmembrane region" description="Helical" evidence="10">
    <location>
        <begin position="54"/>
        <end position="75"/>
    </location>
</feature>
<feature type="transmembrane region" description="Helical" evidence="10">
    <location>
        <begin position="95"/>
        <end position="116"/>
    </location>
</feature>
<proteinExistence type="predicted"/>
<name>A0A6C0G2Y8_9BACL</name>
<sequence>MENSRRFAQDAPQAQQKRQAQRANRAQGAQDDKQPSKGSWKLLLKLLGRTKPSAGLIVTAVVLSLAGTLISLIIPMFTKKLVDGFDLSSLSFGQIATFAGVFILQAVVSGLSMYMLNVAGQRVVANLRDQLWKKLLKLPVSYYDSNRTGETISRMTNDTGVVKQLIAENFTGFLTGIISVVGSIVVLFYMDWQMTTVMLAVIPVAALFMVPLGRQMYLVSKGLQTETASFTATLTQVLSEIRLVKSMNAEPREYEAGEKGITGLFRFGRKEARIQAMIAPLMFLVVMMLLAVIVGYGGMRVSSGALSAGELVAFILYLMQIVMPLSQISTFFTQFKKTVGATERIVHILDAPEEDHDAGKPVERADLAIRFEQLSFGYKDGEPVLKELTFDVQPGTVTAIVGPSGGGKTTLFSLLERYYEPTGGSIKLGGDDIHAYSLRSWRKQIGYVSQESPLIAGTIRDNICYGMDRQVSQEELERAATMAYANHFIGELPDGYDTEVGERGIKLSGGQRQRIAIARALLRDPEILMLDEATSSLDSKSEVVVQEALANLMAGRTTLVIAHRLSTVVDADQIVFVEKGRLTGKGTHEELLGEHEMYREFATQQLRLQEKDAAVVSATAAAEAAANAAASTAT</sequence>
<dbReference type="InterPro" id="IPR011527">
    <property type="entry name" value="ABC1_TM_dom"/>
</dbReference>
<evidence type="ECO:0000313" key="13">
    <source>
        <dbReference type="EMBL" id="QHT61619.1"/>
    </source>
</evidence>
<dbReference type="AlphaFoldDB" id="A0A6C0G2Y8"/>
<dbReference type="InterPro" id="IPR027417">
    <property type="entry name" value="P-loop_NTPase"/>
</dbReference>
<keyword evidence="8 10" id="KW-0472">Membrane</keyword>
<dbReference type="GO" id="GO:0005886">
    <property type="term" value="C:plasma membrane"/>
    <property type="evidence" value="ECO:0007669"/>
    <property type="project" value="UniProtKB-SubCell"/>
</dbReference>
<gene>
    <name evidence="13" type="ORF">GXP70_17685</name>
</gene>
<evidence type="ECO:0000256" key="3">
    <source>
        <dbReference type="ARBA" id="ARBA00022475"/>
    </source>
</evidence>
<dbReference type="InterPro" id="IPR003439">
    <property type="entry name" value="ABC_transporter-like_ATP-bd"/>
</dbReference>
<feature type="region of interest" description="Disordered" evidence="9">
    <location>
        <begin position="1"/>
        <end position="36"/>
    </location>
</feature>
<dbReference type="GO" id="GO:0015421">
    <property type="term" value="F:ABC-type oligopeptide transporter activity"/>
    <property type="evidence" value="ECO:0007669"/>
    <property type="project" value="TreeGrafter"/>
</dbReference>
<dbReference type="PROSITE" id="PS50929">
    <property type="entry name" value="ABC_TM1F"/>
    <property type="match status" value="1"/>
</dbReference>
<evidence type="ECO:0000256" key="8">
    <source>
        <dbReference type="ARBA" id="ARBA00023136"/>
    </source>
</evidence>
<dbReference type="GO" id="GO:0005524">
    <property type="term" value="F:ATP binding"/>
    <property type="evidence" value="ECO:0007669"/>
    <property type="project" value="UniProtKB-KW"/>
</dbReference>
<feature type="transmembrane region" description="Helical" evidence="10">
    <location>
        <begin position="276"/>
        <end position="299"/>
    </location>
</feature>
<dbReference type="InterPro" id="IPR036640">
    <property type="entry name" value="ABC1_TM_sf"/>
</dbReference>
<dbReference type="KEGG" id="plyc:GXP70_17685"/>
<evidence type="ECO:0000256" key="2">
    <source>
        <dbReference type="ARBA" id="ARBA00022448"/>
    </source>
</evidence>
<dbReference type="PANTHER" id="PTHR43394:SF1">
    <property type="entry name" value="ATP-BINDING CASSETTE SUB-FAMILY B MEMBER 10, MITOCHONDRIAL"/>
    <property type="match status" value="1"/>
</dbReference>
<protein>
    <submittedName>
        <fullName evidence="13">ABC transporter ATP-binding protein</fullName>
    </submittedName>
</protein>
<dbReference type="EMBL" id="CP048209">
    <property type="protein sequence ID" value="QHT61619.1"/>
    <property type="molecule type" value="Genomic_DNA"/>
</dbReference>
<keyword evidence="2" id="KW-0813">Transport</keyword>
<keyword evidence="6 13" id="KW-0067">ATP-binding</keyword>
<dbReference type="FunFam" id="3.40.50.300:FF:000221">
    <property type="entry name" value="Multidrug ABC transporter ATP-binding protein"/>
    <property type="match status" value="1"/>
</dbReference>
<dbReference type="Gene3D" id="1.20.1560.10">
    <property type="entry name" value="ABC transporter type 1, transmembrane domain"/>
    <property type="match status" value="1"/>
</dbReference>
<dbReference type="Gene3D" id="3.40.50.300">
    <property type="entry name" value="P-loop containing nucleotide triphosphate hydrolases"/>
    <property type="match status" value="1"/>
</dbReference>
<evidence type="ECO:0000259" key="12">
    <source>
        <dbReference type="PROSITE" id="PS50929"/>
    </source>
</evidence>
<evidence type="ECO:0000256" key="9">
    <source>
        <dbReference type="SAM" id="MobiDB-lite"/>
    </source>
</evidence>
<dbReference type="SMART" id="SM00382">
    <property type="entry name" value="AAA"/>
    <property type="match status" value="1"/>
</dbReference>
<dbReference type="PROSITE" id="PS00211">
    <property type="entry name" value="ABC_TRANSPORTER_1"/>
    <property type="match status" value="1"/>
</dbReference>
<dbReference type="Proteomes" id="UP000476064">
    <property type="component" value="Chromosome"/>
</dbReference>
<dbReference type="Pfam" id="PF00005">
    <property type="entry name" value="ABC_tran"/>
    <property type="match status" value="1"/>
</dbReference>